<dbReference type="InterPro" id="IPR029039">
    <property type="entry name" value="Flavoprotein-like_sf"/>
</dbReference>
<dbReference type="InterPro" id="IPR005025">
    <property type="entry name" value="FMN_Rdtase-like_dom"/>
</dbReference>
<comment type="caution">
    <text evidence="6">The sequence shown here is derived from an EMBL/GenBank/DDBJ whole genome shotgun (WGS) entry which is preliminary data.</text>
</comment>
<dbReference type="Proteomes" id="UP000824890">
    <property type="component" value="Unassembled WGS sequence"/>
</dbReference>
<evidence type="ECO:0000256" key="3">
    <source>
        <dbReference type="ARBA" id="ARBA00047678"/>
    </source>
</evidence>
<keyword evidence="7" id="KW-1185">Reference proteome</keyword>
<comment type="catalytic activity">
    <reaction evidence="3">
        <text>a quinone + NADH + H(+) = a quinol + NAD(+)</text>
        <dbReference type="Rhea" id="RHEA:46160"/>
        <dbReference type="ChEBI" id="CHEBI:15378"/>
        <dbReference type="ChEBI" id="CHEBI:24646"/>
        <dbReference type="ChEBI" id="CHEBI:57540"/>
        <dbReference type="ChEBI" id="CHEBI:57945"/>
        <dbReference type="ChEBI" id="CHEBI:132124"/>
        <dbReference type="EC" id="1.6.5.2"/>
    </reaction>
</comment>
<protein>
    <recommendedName>
        <fullName evidence="2">NAD(P)H dehydrogenase (quinone)</fullName>
        <ecNumber evidence="2">1.6.5.2</ecNumber>
    </recommendedName>
</protein>
<evidence type="ECO:0000256" key="1">
    <source>
        <dbReference type="ARBA" id="ARBA00006961"/>
    </source>
</evidence>
<evidence type="ECO:0000259" key="5">
    <source>
        <dbReference type="Pfam" id="PF03358"/>
    </source>
</evidence>
<proteinExistence type="inferred from homology"/>
<gene>
    <name evidence="6" type="ORF">HID58_008869</name>
</gene>
<evidence type="ECO:0000313" key="7">
    <source>
        <dbReference type="Proteomes" id="UP000824890"/>
    </source>
</evidence>
<reference evidence="6 7" key="1">
    <citation type="submission" date="2021-05" db="EMBL/GenBank/DDBJ databases">
        <title>Genome Assembly of Synthetic Allotetraploid Brassica napus Reveals Homoeologous Exchanges between Subgenomes.</title>
        <authorList>
            <person name="Davis J.T."/>
        </authorList>
    </citation>
    <scope>NUCLEOTIDE SEQUENCE [LARGE SCALE GENOMIC DNA]</scope>
    <source>
        <strain evidence="7">cv. Da-Ae</strain>
        <tissue evidence="6">Seedling</tissue>
    </source>
</reference>
<accession>A0ABQ8DQV7</accession>
<comment type="similarity">
    <text evidence="1">Belongs to the WrbA family.</text>
</comment>
<evidence type="ECO:0000313" key="6">
    <source>
        <dbReference type="EMBL" id="KAH0931752.1"/>
    </source>
</evidence>
<evidence type="ECO:0000256" key="4">
    <source>
        <dbReference type="ARBA" id="ARBA00048983"/>
    </source>
</evidence>
<evidence type="ECO:0000256" key="2">
    <source>
        <dbReference type="ARBA" id="ARBA00012648"/>
    </source>
</evidence>
<comment type="catalytic activity">
    <reaction evidence="4">
        <text>a quinone + NADPH + H(+) = a quinol + NADP(+)</text>
        <dbReference type="Rhea" id="RHEA:46164"/>
        <dbReference type="ChEBI" id="CHEBI:15378"/>
        <dbReference type="ChEBI" id="CHEBI:24646"/>
        <dbReference type="ChEBI" id="CHEBI:57783"/>
        <dbReference type="ChEBI" id="CHEBI:58349"/>
        <dbReference type="ChEBI" id="CHEBI:132124"/>
        <dbReference type="EC" id="1.6.5.2"/>
    </reaction>
</comment>
<feature type="domain" description="NADPH-dependent FMN reductase-like" evidence="5">
    <location>
        <begin position="132"/>
        <end position="177"/>
    </location>
</feature>
<name>A0ABQ8DQV7_BRANA</name>
<dbReference type="EMBL" id="JAGKQM010000003">
    <property type="protein sequence ID" value="KAH0931752.1"/>
    <property type="molecule type" value="Genomic_DNA"/>
</dbReference>
<organism evidence="6 7">
    <name type="scientific">Brassica napus</name>
    <name type="common">Rape</name>
    <dbReference type="NCBI Taxonomy" id="3708"/>
    <lineage>
        <taxon>Eukaryota</taxon>
        <taxon>Viridiplantae</taxon>
        <taxon>Streptophyta</taxon>
        <taxon>Embryophyta</taxon>
        <taxon>Tracheophyta</taxon>
        <taxon>Spermatophyta</taxon>
        <taxon>Magnoliopsida</taxon>
        <taxon>eudicotyledons</taxon>
        <taxon>Gunneridae</taxon>
        <taxon>Pentapetalae</taxon>
        <taxon>rosids</taxon>
        <taxon>malvids</taxon>
        <taxon>Brassicales</taxon>
        <taxon>Brassicaceae</taxon>
        <taxon>Brassiceae</taxon>
        <taxon>Brassica</taxon>
    </lineage>
</organism>
<dbReference type="Gene3D" id="3.40.50.360">
    <property type="match status" value="1"/>
</dbReference>
<dbReference type="PANTHER" id="PTHR30546:SF44">
    <property type="entry name" value="NAD(P)H DEHYDROGENASE (QUINONE)"/>
    <property type="match status" value="1"/>
</dbReference>
<dbReference type="PANTHER" id="PTHR30546">
    <property type="entry name" value="FLAVODOXIN-RELATED PROTEIN WRBA-RELATED"/>
    <property type="match status" value="1"/>
</dbReference>
<dbReference type="EC" id="1.6.5.2" evidence="2"/>
<dbReference type="Pfam" id="PF03358">
    <property type="entry name" value="FMN_red"/>
    <property type="match status" value="1"/>
</dbReference>
<dbReference type="SUPFAM" id="SSF52218">
    <property type="entry name" value="Flavoproteins"/>
    <property type="match status" value="1"/>
</dbReference>
<sequence>MQGGGTATVKLCGYVYSRFTFVIPFLFTVIGEQFHLTSICDSENDCGCINIDEGVPVIGMGVAVLLVIIEKGLTYQEIAKIPLGEGSKRRGQVLEVNGEKAIGQVPETLPEEALSKMSTLPKSESPIITPDELTEADGFVFGFPTRYGMMAAQFKVFLDTTGGLRRTQSLAGKPAGSSTALALKVVAKKPLHTMVNDISSPLKDQSAHVYIICDGGNIEGFATKMTEPQPKYSTTEKQVLDML</sequence>